<sequence>MRAQPAFLGEHGPNPLTAKQEPDLLLTREQALILQFALWTSGGETIPKSFNFEVVFGSVYGTVMPRNGSFMEGNYRRSDTRQER</sequence>
<name>A0A0S2M1Y3_9MICC</name>
<feature type="region of interest" description="Disordered" evidence="1">
    <location>
        <begin position="1"/>
        <end position="21"/>
    </location>
</feature>
<organism evidence="2 3">
    <name type="scientific">Arthrobacter alpinus</name>
    <dbReference type="NCBI Taxonomy" id="656366"/>
    <lineage>
        <taxon>Bacteria</taxon>
        <taxon>Bacillati</taxon>
        <taxon>Actinomycetota</taxon>
        <taxon>Actinomycetes</taxon>
        <taxon>Micrococcales</taxon>
        <taxon>Micrococcaceae</taxon>
        <taxon>Arthrobacter</taxon>
    </lineage>
</organism>
<dbReference type="Proteomes" id="UP000059574">
    <property type="component" value="Chromosome"/>
</dbReference>
<protein>
    <submittedName>
        <fullName evidence="2">Uncharacterized protein</fullName>
    </submittedName>
</protein>
<accession>A0A0S2M1Y3</accession>
<evidence type="ECO:0000313" key="3">
    <source>
        <dbReference type="Proteomes" id="UP000059574"/>
    </source>
</evidence>
<dbReference type="AlphaFoldDB" id="A0A0S2M1Y3"/>
<gene>
    <name evidence="2" type="ORF">AS189_16460</name>
</gene>
<evidence type="ECO:0000256" key="1">
    <source>
        <dbReference type="SAM" id="MobiDB-lite"/>
    </source>
</evidence>
<proteinExistence type="predicted"/>
<reference evidence="2 3" key="2">
    <citation type="journal article" date="2016" name="J. Biotechnol.">
        <title>Complete genome sequence of Arthrobacter alpinus ERGS4:06, a yellow pigmented bacterium tolerant to cold and radiations isolated from Sikkim Himalaya.</title>
        <authorList>
            <person name="Kumar R."/>
            <person name="Singh D."/>
            <person name="Swarnkar M.K."/>
            <person name="Singh A.K."/>
            <person name="Kumar S."/>
        </authorList>
    </citation>
    <scope>NUCLEOTIDE SEQUENCE [LARGE SCALE GENOMIC DNA]</scope>
    <source>
        <strain evidence="2 3">ERGS4:06</strain>
    </source>
</reference>
<evidence type="ECO:0000313" key="2">
    <source>
        <dbReference type="EMBL" id="ALO67781.1"/>
    </source>
</evidence>
<dbReference type="EMBL" id="CP013200">
    <property type="protein sequence ID" value="ALO67781.1"/>
    <property type="molecule type" value="Genomic_DNA"/>
</dbReference>
<reference evidence="3" key="1">
    <citation type="submission" date="2015-11" db="EMBL/GenBank/DDBJ databases">
        <authorList>
            <person name="Kumar R."/>
            <person name="Singh D."/>
            <person name="Swarnkar M.K."/>
            <person name="Singh A.K."/>
            <person name="Kumar S."/>
        </authorList>
    </citation>
    <scope>NUCLEOTIDE SEQUENCE [LARGE SCALE GENOMIC DNA]</scope>
    <source>
        <strain evidence="3">ERGS4:06</strain>
    </source>
</reference>